<evidence type="ECO:0000256" key="1">
    <source>
        <dbReference type="SAM" id="Phobius"/>
    </source>
</evidence>
<protein>
    <submittedName>
        <fullName evidence="2">Uncharacterized protein</fullName>
    </submittedName>
</protein>
<keyword evidence="1" id="KW-1133">Transmembrane helix</keyword>
<dbReference type="STRING" id="1962155.B1813_22175"/>
<organism evidence="2 3">
    <name type="scientific">Saccharomonospora piscinae</name>
    <dbReference type="NCBI Taxonomy" id="687388"/>
    <lineage>
        <taxon>Bacteria</taxon>
        <taxon>Bacillati</taxon>
        <taxon>Actinomycetota</taxon>
        <taxon>Actinomycetes</taxon>
        <taxon>Pseudonocardiales</taxon>
        <taxon>Pseudonocardiaceae</taxon>
        <taxon>Saccharomonospora</taxon>
    </lineage>
</organism>
<dbReference type="AlphaFoldDB" id="A0A1V8ZXY4"/>
<proteinExistence type="predicted"/>
<keyword evidence="1" id="KW-0812">Transmembrane</keyword>
<evidence type="ECO:0000313" key="3">
    <source>
        <dbReference type="Proteomes" id="UP000192591"/>
    </source>
</evidence>
<feature type="transmembrane region" description="Helical" evidence="1">
    <location>
        <begin position="76"/>
        <end position="95"/>
    </location>
</feature>
<evidence type="ECO:0000313" key="2">
    <source>
        <dbReference type="EMBL" id="OQO89623.1"/>
    </source>
</evidence>
<sequence>MNSEISERSATRTRGRGLGLSWPMLCGLAALGVPRVVAHDLDLVGPVVNSVLVFLPPLVWLVVVVARSVPSPLRTLAAVGLVYGVLLAATHQLLWQRAFEGESPVLGGNLAGALPPEWEAVVVRVFAGGSSVVTGVAVGVVTGLVAWGVSALLGRADREH</sequence>
<name>A0A1V8ZXY4_SACPI</name>
<dbReference type="Proteomes" id="UP000192591">
    <property type="component" value="Unassembled WGS sequence"/>
</dbReference>
<dbReference type="EMBL" id="MWIH01000009">
    <property type="protein sequence ID" value="OQO89623.1"/>
    <property type="molecule type" value="Genomic_DNA"/>
</dbReference>
<dbReference type="RefSeq" id="WP_081195193.1">
    <property type="nucleotide sequence ID" value="NZ_MWIH01000009.1"/>
</dbReference>
<keyword evidence="1" id="KW-0472">Membrane</keyword>
<reference evidence="2 3" key="1">
    <citation type="submission" date="2017-02" db="EMBL/GenBank/DDBJ databases">
        <title>Draft genome of Saccharomonospora sp. 154.</title>
        <authorList>
            <person name="Alonso-Carmona G.S."/>
            <person name="De La Haba R."/>
            <person name="Vera-Gargallo B."/>
            <person name="Sandoval-Trujillo A.H."/>
            <person name="Ramirez-Duran N."/>
            <person name="Ventosa A."/>
        </authorList>
    </citation>
    <scope>NUCLEOTIDE SEQUENCE [LARGE SCALE GENOMIC DNA]</scope>
    <source>
        <strain evidence="2 3">LRS4.154</strain>
    </source>
</reference>
<feature type="transmembrane region" description="Helical" evidence="1">
    <location>
        <begin position="132"/>
        <end position="154"/>
    </location>
</feature>
<accession>A0A1V8ZXY4</accession>
<comment type="caution">
    <text evidence="2">The sequence shown here is derived from an EMBL/GenBank/DDBJ whole genome shotgun (WGS) entry which is preliminary data.</text>
</comment>
<keyword evidence="3" id="KW-1185">Reference proteome</keyword>
<gene>
    <name evidence="2" type="ORF">B1813_22175</name>
</gene>
<feature type="transmembrane region" description="Helical" evidence="1">
    <location>
        <begin position="20"/>
        <end position="37"/>
    </location>
</feature>
<feature type="transmembrane region" description="Helical" evidence="1">
    <location>
        <begin position="43"/>
        <end position="64"/>
    </location>
</feature>